<evidence type="ECO:0000313" key="1">
    <source>
        <dbReference type="EMBL" id="GFQ82336.1"/>
    </source>
</evidence>
<organism evidence="1 2">
    <name type="scientific">Trichonephila clavata</name>
    <name type="common">Joro spider</name>
    <name type="synonym">Nephila clavata</name>
    <dbReference type="NCBI Taxonomy" id="2740835"/>
    <lineage>
        <taxon>Eukaryota</taxon>
        <taxon>Metazoa</taxon>
        <taxon>Ecdysozoa</taxon>
        <taxon>Arthropoda</taxon>
        <taxon>Chelicerata</taxon>
        <taxon>Arachnida</taxon>
        <taxon>Araneae</taxon>
        <taxon>Araneomorphae</taxon>
        <taxon>Entelegynae</taxon>
        <taxon>Araneoidea</taxon>
        <taxon>Nephilidae</taxon>
        <taxon>Trichonephila</taxon>
    </lineage>
</organism>
<proteinExistence type="predicted"/>
<name>A0A8X6KSD9_TRICU</name>
<dbReference type="Proteomes" id="UP000887116">
    <property type="component" value="Unassembled WGS sequence"/>
</dbReference>
<reference evidence="1" key="1">
    <citation type="submission" date="2020-07" db="EMBL/GenBank/DDBJ databases">
        <title>Multicomponent nature underlies the extraordinary mechanical properties of spider dragline silk.</title>
        <authorList>
            <person name="Kono N."/>
            <person name="Nakamura H."/>
            <person name="Mori M."/>
            <person name="Yoshida Y."/>
            <person name="Ohtoshi R."/>
            <person name="Malay A.D."/>
            <person name="Moran D.A.P."/>
            <person name="Tomita M."/>
            <person name="Numata K."/>
            <person name="Arakawa K."/>
        </authorList>
    </citation>
    <scope>NUCLEOTIDE SEQUENCE</scope>
</reference>
<dbReference type="AlphaFoldDB" id="A0A8X6KSD9"/>
<comment type="caution">
    <text evidence="1">The sequence shown here is derived from an EMBL/GenBank/DDBJ whole genome shotgun (WGS) entry which is preliminary data.</text>
</comment>
<evidence type="ECO:0000313" key="2">
    <source>
        <dbReference type="Proteomes" id="UP000887116"/>
    </source>
</evidence>
<dbReference type="EMBL" id="BMAO01022505">
    <property type="protein sequence ID" value="GFQ82336.1"/>
    <property type="molecule type" value="Genomic_DNA"/>
</dbReference>
<sequence length="89" mass="10420">MEKFWFVWYVTYGLILSKLNTNAQCTFFGWLCSSERNASHVGYTYVTSRMSCCEFTMDWYGDNRVNRTDCLAKSPDLNLIENLCDELDS</sequence>
<gene>
    <name evidence="1" type="ORF">TNCT_252991</name>
</gene>
<accession>A0A8X6KSD9</accession>
<keyword evidence="2" id="KW-1185">Reference proteome</keyword>
<protein>
    <submittedName>
        <fullName evidence="1">Uncharacterized protein</fullName>
    </submittedName>
</protein>